<dbReference type="AlphaFoldDB" id="A0A8J7HAL6"/>
<evidence type="ECO:0000313" key="2">
    <source>
        <dbReference type="EMBL" id="MBH1940076.1"/>
    </source>
</evidence>
<evidence type="ECO:0000256" key="1">
    <source>
        <dbReference type="SAM" id="Phobius"/>
    </source>
</evidence>
<reference evidence="2" key="1">
    <citation type="submission" date="2020-12" db="EMBL/GenBank/DDBJ databases">
        <title>M. sibirica DSM 26468T genome.</title>
        <authorList>
            <person name="Thieme N."/>
            <person name="Rettenmaier R."/>
            <person name="Zverlov V."/>
            <person name="Liebl W."/>
        </authorList>
    </citation>
    <scope>NUCLEOTIDE SEQUENCE</scope>
    <source>
        <strain evidence="2">DSM 26468</strain>
    </source>
</reference>
<dbReference type="EMBL" id="JAEAGR010000003">
    <property type="protein sequence ID" value="MBH1940076.1"/>
    <property type="molecule type" value="Genomic_DNA"/>
</dbReference>
<feature type="transmembrane region" description="Helical" evidence="1">
    <location>
        <begin position="183"/>
        <end position="200"/>
    </location>
</feature>
<dbReference type="RefSeq" id="WP_197660298.1">
    <property type="nucleotide sequence ID" value="NZ_JAEAGR010000003.1"/>
</dbReference>
<protein>
    <submittedName>
        <fullName evidence="2">Uncharacterized protein</fullName>
    </submittedName>
</protein>
<evidence type="ECO:0000313" key="3">
    <source>
        <dbReference type="Proteomes" id="UP000623269"/>
    </source>
</evidence>
<dbReference type="Proteomes" id="UP000623269">
    <property type="component" value="Unassembled WGS sequence"/>
</dbReference>
<keyword evidence="1" id="KW-0812">Transmembrane</keyword>
<comment type="caution">
    <text evidence="2">The sequence shown here is derived from an EMBL/GenBank/DDBJ whole genome shotgun (WGS) entry which is preliminary data.</text>
</comment>
<proteinExistence type="predicted"/>
<feature type="transmembrane region" description="Helical" evidence="1">
    <location>
        <begin position="220"/>
        <end position="239"/>
    </location>
</feature>
<feature type="transmembrane region" description="Helical" evidence="1">
    <location>
        <begin position="12"/>
        <end position="34"/>
    </location>
</feature>
<organism evidence="2 3">
    <name type="scientific">Mobilitalea sibirica</name>
    <dbReference type="NCBI Taxonomy" id="1462919"/>
    <lineage>
        <taxon>Bacteria</taxon>
        <taxon>Bacillati</taxon>
        <taxon>Bacillota</taxon>
        <taxon>Clostridia</taxon>
        <taxon>Lachnospirales</taxon>
        <taxon>Lachnospiraceae</taxon>
        <taxon>Mobilitalea</taxon>
    </lineage>
</organism>
<keyword evidence="1" id="KW-1133">Transmembrane helix</keyword>
<keyword evidence="3" id="KW-1185">Reference proteome</keyword>
<sequence length="252" mass="29385">MSKTFVFIRRNLSALIFLTIYIVLAVVYIFLEGFLPDNQFILLTTMLPLIILGGILDYILSKNSELVKSYKTFAQILPSGFLLLFLISAMIDRIGRNPIEAFEYIYIFFITVPFFIASYHKEGHKERMKFSLTGLAFMVAVYMWLTTQTNYLLENSYVLVYFFSYFMMFYAASCIYKAAYISTILGILNSITLLVLRYFPFTAKATFYGWDRDIFQNFEILMLSTFTLCILLRLFASVYNSRTPNQKPQNID</sequence>
<feature type="transmembrane region" description="Helical" evidence="1">
    <location>
        <begin position="40"/>
        <end position="60"/>
    </location>
</feature>
<gene>
    <name evidence="2" type="ORF">I5677_04095</name>
</gene>
<feature type="transmembrane region" description="Helical" evidence="1">
    <location>
        <begin position="103"/>
        <end position="120"/>
    </location>
</feature>
<accession>A0A8J7HAL6</accession>
<keyword evidence="1" id="KW-0472">Membrane</keyword>
<feature type="transmembrane region" description="Helical" evidence="1">
    <location>
        <begin position="72"/>
        <end position="91"/>
    </location>
</feature>
<name>A0A8J7HAL6_9FIRM</name>
<feature type="transmembrane region" description="Helical" evidence="1">
    <location>
        <begin position="157"/>
        <end position="176"/>
    </location>
</feature>
<feature type="transmembrane region" description="Helical" evidence="1">
    <location>
        <begin position="127"/>
        <end position="145"/>
    </location>
</feature>